<evidence type="ECO:0000256" key="7">
    <source>
        <dbReference type="ARBA" id="ARBA00022918"/>
    </source>
</evidence>
<dbReference type="InterPro" id="IPR021109">
    <property type="entry name" value="Peptidase_aspartic_dom_sf"/>
</dbReference>
<dbReference type="PROSITE" id="PS50994">
    <property type="entry name" value="INTEGRASE"/>
    <property type="match status" value="1"/>
</dbReference>
<feature type="region of interest" description="Disordered" evidence="8">
    <location>
        <begin position="1"/>
        <end position="55"/>
    </location>
</feature>
<keyword evidence="4" id="KW-0540">Nuclease</keyword>
<evidence type="ECO:0000256" key="8">
    <source>
        <dbReference type="SAM" id="MobiDB-lite"/>
    </source>
</evidence>
<dbReference type="GO" id="GO:0003964">
    <property type="term" value="F:RNA-directed DNA polymerase activity"/>
    <property type="evidence" value="ECO:0007669"/>
    <property type="project" value="UniProtKB-KW"/>
</dbReference>
<dbReference type="Pfam" id="PF00078">
    <property type="entry name" value="RVT_1"/>
    <property type="match status" value="1"/>
</dbReference>
<dbReference type="PANTHER" id="PTHR37984">
    <property type="entry name" value="PROTEIN CBG26694"/>
    <property type="match status" value="1"/>
</dbReference>
<keyword evidence="5" id="KW-0255">Endonuclease</keyword>
<dbReference type="Proteomes" id="UP000215902">
    <property type="component" value="Unassembled WGS sequence"/>
</dbReference>
<comment type="caution">
    <text evidence="12">The sequence shown here is derived from an EMBL/GenBank/DDBJ whole genome shotgun (WGS) entry which is preliminary data.</text>
</comment>
<dbReference type="Gene3D" id="3.10.10.10">
    <property type="entry name" value="HIV Type 1 Reverse Transcriptase, subunit A, domain 1"/>
    <property type="match status" value="1"/>
</dbReference>
<evidence type="ECO:0000256" key="3">
    <source>
        <dbReference type="ARBA" id="ARBA00022695"/>
    </source>
</evidence>
<evidence type="ECO:0000256" key="1">
    <source>
        <dbReference type="ARBA" id="ARBA00012493"/>
    </source>
</evidence>
<dbReference type="InterPro" id="IPR041373">
    <property type="entry name" value="RT_RNaseH"/>
</dbReference>
<evidence type="ECO:0000313" key="12">
    <source>
        <dbReference type="EMBL" id="PAA85440.1"/>
    </source>
</evidence>
<dbReference type="Gene3D" id="3.10.20.370">
    <property type="match status" value="1"/>
</dbReference>
<keyword evidence="6" id="KW-0378">Hydrolase</keyword>
<dbReference type="GO" id="GO:0004190">
    <property type="term" value="F:aspartic-type endopeptidase activity"/>
    <property type="evidence" value="ECO:0007669"/>
    <property type="project" value="InterPro"/>
</dbReference>
<feature type="compositionally biased region" description="Polar residues" evidence="8">
    <location>
        <begin position="28"/>
        <end position="53"/>
    </location>
</feature>
<dbReference type="CDD" id="cd09274">
    <property type="entry name" value="RNase_HI_RT_Ty3"/>
    <property type="match status" value="1"/>
</dbReference>
<dbReference type="OrthoDB" id="76385at2759"/>
<dbReference type="GO" id="GO:0015074">
    <property type="term" value="P:DNA integration"/>
    <property type="evidence" value="ECO:0007669"/>
    <property type="project" value="InterPro"/>
</dbReference>
<dbReference type="FunFam" id="3.30.420.10:FF:000063">
    <property type="entry name" value="Retrovirus-related Pol polyprotein from transposon 297-like Protein"/>
    <property type="match status" value="1"/>
</dbReference>
<feature type="domain" description="Reverse transcriptase" evidence="10">
    <location>
        <begin position="494"/>
        <end position="672"/>
    </location>
</feature>
<dbReference type="CDD" id="cd01647">
    <property type="entry name" value="RT_LTR"/>
    <property type="match status" value="1"/>
</dbReference>
<evidence type="ECO:0000259" key="11">
    <source>
        <dbReference type="PROSITE" id="PS50994"/>
    </source>
</evidence>
<evidence type="ECO:0000259" key="10">
    <source>
        <dbReference type="PROSITE" id="PS50878"/>
    </source>
</evidence>
<dbReference type="InterPro" id="IPR043128">
    <property type="entry name" value="Rev_trsase/Diguanyl_cyclase"/>
</dbReference>
<evidence type="ECO:0000313" key="13">
    <source>
        <dbReference type="Proteomes" id="UP000215902"/>
    </source>
</evidence>
<feature type="region of interest" description="Disordered" evidence="8">
    <location>
        <begin position="1246"/>
        <end position="1319"/>
    </location>
</feature>
<dbReference type="Gene3D" id="3.30.420.10">
    <property type="entry name" value="Ribonuclease H-like superfamily/Ribonuclease H"/>
    <property type="match status" value="1"/>
</dbReference>
<accession>A0A267GHC4</accession>
<dbReference type="Pfam" id="PF17917">
    <property type="entry name" value="RT_RNaseH"/>
    <property type="match status" value="1"/>
</dbReference>
<dbReference type="Gene3D" id="1.10.340.70">
    <property type="match status" value="1"/>
</dbReference>
<dbReference type="InterPro" id="IPR001995">
    <property type="entry name" value="Peptidase_A2_cat"/>
</dbReference>
<dbReference type="FunFam" id="3.30.70.270:FF:000026">
    <property type="entry name" value="Transposon Ty3-G Gag-Pol polyprotein"/>
    <property type="match status" value="1"/>
</dbReference>
<reference evidence="12 13" key="1">
    <citation type="submission" date="2017-06" db="EMBL/GenBank/DDBJ databases">
        <title>A platform for efficient transgenesis in Macrostomum lignano, a flatworm model organism for stem cell research.</title>
        <authorList>
            <person name="Berezikov E."/>
        </authorList>
    </citation>
    <scope>NUCLEOTIDE SEQUENCE [LARGE SCALE GENOMIC DNA]</scope>
    <source>
        <strain evidence="12">DV1</strain>
        <tissue evidence="12">Whole organism</tissue>
    </source>
</reference>
<name>A0A267GHC4_9PLAT</name>
<dbReference type="GO" id="GO:0004519">
    <property type="term" value="F:endonuclease activity"/>
    <property type="evidence" value="ECO:0007669"/>
    <property type="project" value="UniProtKB-KW"/>
</dbReference>
<evidence type="ECO:0000256" key="6">
    <source>
        <dbReference type="ARBA" id="ARBA00022801"/>
    </source>
</evidence>
<keyword evidence="3" id="KW-0548">Nucleotidyltransferase</keyword>
<dbReference type="SUPFAM" id="SSF50630">
    <property type="entry name" value="Acid proteases"/>
    <property type="match status" value="1"/>
</dbReference>
<dbReference type="FunFam" id="3.10.20.370:FF:000001">
    <property type="entry name" value="Retrovirus-related Pol polyprotein from transposon 17.6-like protein"/>
    <property type="match status" value="1"/>
</dbReference>
<sequence>MPGSTPASPTKGVGKTVSSDKAPPLAISSKSVQATKSATATAQNPSAQVSRGQQVDIEKLDESSNFQRWLDRFTLCSEINGWQDNTKNKLLLMKLSTKLYDALADRAAPKKPGEKSFDELTKLLASILEPKTFVMAERFNFQHITRTASMSIREYAQQLCMQADKCQFGLSRDERLRDQLVFGLNDKVAISKLLEQDFSTLTFETAISIAEAHQNLSQTQILKGCTSQPQSSEVMKISASVARGSHSTSSKCGRCGTMHGSNGGCPAKGKTCNKCGMQNHFATVCKTKSTGFGKGRKSFKIPSASGQFRRAAVWPRTTSFVDASEAEQEDCFHIRHPVDSYTVPVRLRHTSGSMLSVNAQIDTGAGVSVMSKTIWKRLGCPKLTPTDTVLTTYADTQMKVFGTHDTELEYNNEFIPITFFIVESQRNFVLVGRDKLNFTLNAVDNSCTSATQSCEFPPVTLKIKEGTTPIHCKPRPLPFALRQGVKDEIDRLLEEDTIKPVKFSEWASPIVVVKKPSGKLRLCVDYKVTINSHLINDSYPMPAPDEVIATAAGSRIYTRLDLEKAYHQIPLDEASKELTVMSTPFGMFAFNKLPFGVKTAPAIFQRYISQVLQGIPGVIAYVDDILICGKGVEQLAVRETEVLHRLNQQGLKINTAKSEFRKTSIKFLGYLLEGDQLKPDPAKVKAIQDMTPPQNVGELESFLGLVNFSGKFIRNLAALTKPLNRLRKKNEDFVWTKECQIAFDEIKVTLSDQSSLQIFDPEKPIELECDSSQRALGGVLTQSGQVVLYMSKTLSDAETKYSQIEREGLALVWCIQRCHRFLYGRRFTLITDHRPLTYIFAPDKQLPTRVSARLQRWAIMLAAYDYVIQYRPSKLMLSDALSRLVPTKPNAQTASIGLLEADNPGVIQLDRIAHATREDPEFRCLGAAIINNNLFDDPHLLSYSKVQDELTVNDGIIYRMNRIVLPRVLRETALAAVHSTHLGVEKSKSILREQFWWPQMDRDIADYIGRCNVCNAYKSRNKNFRHSWPEPDNPWERVHIDFAGPIEGKYLLIIVDAHSSYPEVFITSDMKADTVISRLRRLFSQQGVPKCLVSDNGPSFVSEAVTGWLTQIGCSHITTPAYHPQSNGIAERMVRTVKETIKTNGLSQRSIDRFLLFYRAAKGKQQASPSELLNGRQIRLPISESSTQSKWIPGESLIYRASSSHEPRTVRFAKMLGSNTAVVTTETGRNLKTHLDQLRIGEVPEAHGTTEMGDSKPGGSSPSDDGQQTRPSSTDTEILPGTEQAERAQQQQTEVGVQSKPSPRRSERLAKKTRIFYRT</sequence>
<dbReference type="SUPFAM" id="SSF53098">
    <property type="entry name" value="Ribonuclease H-like"/>
    <property type="match status" value="1"/>
</dbReference>
<dbReference type="InterPro" id="IPR000477">
    <property type="entry name" value="RT_dom"/>
</dbReference>
<dbReference type="EC" id="2.7.7.49" evidence="1"/>
<dbReference type="EMBL" id="NIVC01000326">
    <property type="protein sequence ID" value="PAA85440.1"/>
    <property type="molecule type" value="Genomic_DNA"/>
</dbReference>
<feature type="compositionally biased region" description="Low complexity" evidence="8">
    <location>
        <begin position="1255"/>
        <end position="1266"/>
    </location>
</feature>
<dbReference type="InterPro" id="IPR041588">
    <property type="entry name" value="Integrase_H2C2"/>
</dbReference>
<dbReference type="SUPFAM" id="SSF56672">
    <property type="entry name" value="DNA/RNA polymerases"/>
    <property type="match status" value="1"/>
</dbReference>
<dbReference type="Pfam" id="PF17921">
    <property type="entry name" value="Integrase_H2C2"/>
    <property type="match status" value="1"/>
</dbReference>
<protein>
    <recommendedName>
        <fullName evidence="1">RNA-directed DNA polymerase</fullName>
        <ecNumber evidence="1">2.7.7.49</ecNumber>
    </recommendedName>
</protein>
<keyword evidence="13" id="KW-1185">Reference proteome</keyword>
<dbReference type="FunFam" id="1.10.340.70:FF:000004">
    <property type="entry name" value="Retrovirus-related Pol polyprotein from transposon 297-like Protein"/>
    <property type="match status" value="1"/>
</dbReference>
<feature type="domain" description="Peptidase A2" evidence="9">
    <location>
        <begin position="357"/>
        <end position="435"/>
    </location>
</feature>
<dbReference type="InterPro" id="IPR036397">
    <property type="entry name" value="RNaseH_sf"/>
</dbReference>
<dbReference type="GO" id="GO:0003676">
    <property type="term" value="F:nucleic acid binding"/>
    <property type="evidence" value="ECO:0007669"/>
    <property type="project" value="InterPro"/>
</dbReference>
<dbReference type="InterPro" id="IPR001584">
    <property type="entry name" value="Integrase_cat-core"/>
</dbReference>
<dbReference type="InterPro" id="IPR012337">
    <property type="entry name" value="RNaseH-like_sf"/>
</dbReference>
<dbReference type="Gene3D" id="2.40.70.10">
    <property type="entry name" value="Acid Proteases"/>
    <property type="match status" value="1"/>
</dbReference>
<dbReference type="PANTHER" id="PTHR37984:SF5">
    <property type="entry name" value="PROTEIN NYNRIN-LIKE"/>
    <property type="match status" value="1"/>
</dbReference>
<dbReference type="PROSITE" id="PS50878">
    <property type="entry name" value="RT_POL"/>
    <property type="match status" value="1"/>
</dbReference>
<gene>
    <name evidence="12" type="ORF">BOX15_Mlig034325g1</name>
</gene>
<dbReference type="InterPro" id="IPR050951">
    <property type="entry name" value="Retrovirus_Pol_polyprotein"/>
</dbReference>
<keyword evidence="2" id="KW-0808">Transferase</keyword>
<dbReference type="PROSITE" id="PS50175">
    <property type="entry name" value="ASP_PROT_RETROV"/>
    <property type="match status" value="1"/>
</dbReference>
<evidence type="ECO:0000256" key="2">
    <source>
        <dbReference type="ARBA" id="ARBA00022679"/>
    </source>
</evidence>
<feature type="domain" description="Integrase catalytic" evidence="11">
    <location>
        <begin position="1030"/>
        <end position="1201"/>
    </location>
</feature>
<organism evidence="12 13">
    <name type="scientific">Macrostomum lignano</name>
    <dbReference type="NCBI Taxonomy" id="282301"/>
    <lineage>
        <taxon>Eukaryota</taxon>
        <taxon>Metazoa</taxon>
        <taxon>Spiralia</taxon>
        <taxon>Lophotrochozoa</taxon>
        <taxon>Platyhelminthes</taxon>
        <taxon>Rhabditophora</taxon>
        <taxon>Macrostomorpha</taxon>
        <taxon>Macrostomida</taxon>
        <taxon>Macrostomidae</taxon>
        <taxon>Macrostomum</taxon>
    </lineage>
</organism>
<evidence type="ECO:0000256" key="4">
    <source>
        <dbReference type="ARBA" id="ARBA00022722"/>
    </source>
</evidence>
<evidence type="ECO:0000256" key="5">
    <source>
        <dbReference type="ARBA" id="ARBA00022759"/>
    </source>
</evidence>
<evidence type="ECO:0000259" key="9">
    <source>
        <dbReference type="PROSITE" id="PS50175"/>
    </source>
</evidence>
<dbReference type="STRING" id="282301.A0A267GHC4"/>
<dbReference type="GO" id="GO:0006508">
    <property type="term" value="P:proteolysis"/>
    <property type="evidence" value="ECO:0007669"/>
    <property type="project" value="InterPro"/>
</dbReference>
<dbReference type="Pfam" id="PF00665">
    <property type="entry name" value="rve"/>
    <property type="match status" value="1"/>
</dbReference>
<keyword evidence="7" id="KW-0695">RNA-directed DNA polymerase</keyword>
<proteinExistence type="predicted"/>
<dbReference type="InterPro" id="IPR043502">
    <property type="entry name" value="DNA/RNA_pol_sf"/>
</dbReference>
<dbReference type="Gene3D" id="3.30.70.270">
    <property type="match status" value="2"/>
</dbReference>